<keyword evidence="5 6" id="KW-0472">Membrane</keyword>
<reference evidence="7 8" key="1">
    <citation type="submission" date="2020-04" db="EMBL/GenBank/DDBJ databases">
        <authorList>
            <person name="Klaysubun C."/>
            <person name="Duangmal K."/>
            <person name="Lipun K."/>
        </authorList>
    </citation>
    <scope>NUCLEOTIDE SEQUENCE [LARGE SCALE GENOMIC DNA]</scope>
    <source>
        <strain evidence="7 8">K10HN5</strain>
    </source>
</reference>
<feature type="transmembrane region" description="Helical" evidence="6">
    <location>
        <begin position="338"/>
        <end position="359"/>
    </location>
</feature>
<accession>A0ABX1SLM6</accession>
<feature type="transmembrane region" description="Helical" evidence="6">
    <location>
        <begin position="268"/>
        <end position="295"/>
    </location>
</feature>
<feature type="transmembrane region" description="Helical" evidence="6">
    <location>
        <begin position="187"/>
        <end position="204"/>
    </location>
</feature>
<dbReference type="InterPro" id="IPR022791">
    <property type="entry name" value="L-PG_synthase/AglD"/>
</dbReference>
<keyword evidence="4 6" id="KW-1133">Transmembrane helix</keyword>
<evidence type="ECO:0000256" key="2">
    <source>
        <dbReference type="ARBA" id="ARBA00022475"/>
    </source>
</evidence>
<protein>
    <submittedName>
        <fullName evidence="7">Flippase-like domain-containing protein</fullName>
    </submittedName>
</protein>
<feature type="transmembrane region" description="Helical" evidence="6">
    <location>
        <begin position="159"/>
        <end position="180"/>
    </location>
</feature>
<evidence type="ECO:0000256" key="5">
    <source>
        <dbReference type="ARBA" id="ARBA00023136"/>
    </source>
</evidence>
<proteinExistence type="predicted"/>
<name>A0ABX1SLM6_9PSEU</name>
<evidence type="ECO:0000313" key="7">
    <source>
        <dbReference type="EMBL" id="NMI01910.1"/>
    </source>
</evidence>
<dbReference type="RefSeq" id="WP_169385419.1">
    <property type="nucleotide sequence ID" value="NZ_JAAXLA010000108.1"/>
</dbReference>
<evidence type="ECO:0000313" key="8">
    <source>
        <dbReference type="Proteomes" id="UP000820669"/>
    </source>
</evidence>
<keyword evidence="3 6" id="KW-0812">Transmembrane</keyword>
<comment type="subcellular location">
    <subcellularLocation>
        <location evidence="1">Cell membrane</location>
        <topology evidence="1">Multi-pass membrane protein</topology>
    </subcellularLocation>
</comment>
<feature type="transmembrane region" description="Helical" evidence="6">
    <location>
        <begin position="307"/>
        <end position="332"/>
    </location>
</feature>
<feature type="transmembrane region" description="Helical" evidence="6">
    <location>
        <begin position="78"/>
        <end position="96"/>
    </location>
</feature>
<dbReference type="EMBL" id="JAAXLA010000108">
    <property type="protein sequence ID" value="NMI01910.1"/>
    <property type="molecule type" value="Genomic_DNA"/>
</dbReference>
<dbReference type="PANTHER" id="PTHR39087:SF2">
    <property type="entry name" value="UPF0104 MEMBRANE PROTEIN MJ1595"/>
    <property type="match status" value="1"/>
</dbReference>
<sequence length="387" mass="39624">MTTQAYRPRNLRMPGYDAIEMPDGAPSVDPGAAGAARRRAPRWRRVAGCLLALLLAVEVVLVAPSLNAAVQALSRPSLGWLTLAVLAAAASMSMFARVRRRLLRAAGVRTSLSGSVAAVYVANALHATLPGGAAFSTAYSYRWMRSRGASGPVATWNLVASGLVSTGTLVVVGLTGSLLAGGGRTSALHLILEVAGFLAAAVGARQLSRRPEWVLAAARWGLQRVNRILRRPAGSGAEALDDLVAQLRSVRPTGQDWASAGAFALLNWAFDLACLAACAAAVGVHGVTLPLLLVAYTAGMATSSLSLVPGGIGLVDAALVLTLVAGGIPAASALPAVVLYRLVSFVGVVAIGWVLYAVLRFTAGADVNDVAAAATTPRPAAYHPSSG</sequence>
<comment type="caution">
    <text evidence="7">The sequence shown here is derived from an EMBL/GenBank/DDBJ whole genome shotgun (WGS) entry which is preliminary data.</text>
</comment>
<evidence type="ECO:0000256" key="1">
    <source>
        <dbReference type="ARBA" id="ARBA00004651"/>
    </source>
</evidence>
<gene>
    <name evidence="7" type="ORF">HF526_32125</name>
</gene>
<feature type="transmembrane region" description="Helical" evidence="6">
    <location>
        <begin position="46"/>
        <end position="66"/>
    </location>
</feature>
<evidence type="ECO:0000256" key="6">
    <source>
        <dbReference type="SAM" id="Phobius"/>
    </source>
</evidence>
<feature type="transmembrane region" description="Helical" evidence="6">
    <location>
        <begin position="117"/>
        <end position="139"/>
    </location>
</feature>
<dbReference type="Proteomes" id="UP000820669">
    <property type="component" value="Unassembled WGS sequence"/>
</dbReference>
<evidence type="ECO:0000256" key="4">
    <source>
        <dbReference type="ARBA" id="ARBA00022989"/>
    </source>
</evidence>
<dbReference type="Pfam" id="PF03706">
    <property type="entry name" value="LPG_synthase_TM"/>
    <property type="match status" value="1"/>
</dbReference>
<evidence type="ECO:0000256" key="3">
    <source>
        <dbReference type="ARBA" id="ARBA00022692"/>
    </source>
</evidence>
<dbReference type="PANTHER" id="PTHR39087">
    <property type="entry name" value="UPF0104 MEMBRANE PROTEIN MJ1595"/>
    <property type="match status" value="1"/>
</dbReference>
<keyword evidence="8" id="KW-1185">Reference proteome</keyword>
<keyword evidence="2" id="KW-1003">Cell membrane</keyword>
<organism evidence="7 8">
    <name type="scientific">Pseudonocardia acidicola</name>
    <dbReference type="NCBI Taxonomy" id="2724939"/>
    <lineage>
        <taxon>Bacteria</taxon>
        <taxon>Bacillati</taxon>
        <taxon>Actinomycetota</taxon>
        <taxon>Actinomycetes</taxon>
        <taxon>Pseudonocardiales</taxon>
        <taxon>Pseudonocardiaceae</taxon>
        <taxon>Pseudonocardia</taxon>
    </lineage>
</organism>